<name>A0A3E5HYJ9_BACOV</name>
<dbReference type="CDD" id="cd14492">
    <property type="entry name" value="lipocalin_MxiM-like"/>
    <property type="match status" value="1"/>
</dbReference>
<proteinExistence type="predicted"/>
<feature type="signal peptide" evidence="1">
    <location>
        <begin position="1"/>
        <end position="21"/>
    </location>
</feature>
<dbReference type="Proteomes" id="UP000283329">
    <property type="component" value="Unassembled WGS sequence"/>
</dbReference>
<gene>
    <name evidence="3" type="ORF">DW206_16925</name>
    <name evidence="2" type="ORF">PQ628_20695</name>
</gene>
<dbReference type="Pfam" id="PF16139">
    <property type="entry name" value="DUF4847"/>
    <property type="match status" value="1"/>
</dbReference>
<accession>A0A3E5HYJ9</accession>
<dbReference type="InterPro" id="IPR038670">
    <property type="entry name" value="HslJ-like_sf"/>
</dbReference>
<dbReference type="AlphaFoldDB" id="A0A3E5HYJ9"/>
<dbReference type="EMBL" id="QRJR01000017">
    <property type="protein sequence ID" value="RHH43424.1"/>
    <property type="molecule type" value="Genomic_DNA"/>
</dbReference>
<evidence type="ECO:0000313" key="3">
    <source>
        <dbReference type="EMBL" id="RHH43424.1"/>
    </source>
</evidence>
<sequence>MKRSIFQIVGLLLLLPLFSGCNDSDDVAAIFTGKTWKLTYITLKDGNKMIDLWGGDEKKAQASYEKLEAAGNFTINFTINTNEDDIINGNFNGQVTTGKSMSGSWNANGKKSTFKISNLDAGSDGDVLAKEFIAGLQGADSFKGSDERNLFLYYSSGNQTRCLVFAPSKN</sequence>
<dbReference type="EMBL" id="JAQQPO010000028">
    <property type="protein sequence ID" value="MDC7960622.1"/>
    <property type="molecule type" value="Genomic_DNA"/>
</dbReference>
<evidence type="ECO:0000313" key="2">
    <source>
        <dbReference type="EMBL" id="MDC7960622.1"/>
    </source>
</evidence>
<keyword evidence="1" id="KW-0732">Signal</keyword>
<reference evidence="3 4" key="1">
    <citation type="submission" date="2018-08" db="EMBL/GenBank/DDBJ databases">
        <title>A genome reference for cultivated species of the human gut microbiota.</title>
        <authorList>
            <person name="Zou Y."/>
            <person name="Xue W."/>
            <person name="Luo G."/>
        </authorList>
    </citation>
    <scope>NUCLEOTIDE SEQUENCE [LARGE SCALE GENOMIC DNA]</scope>
    <source>
        <strain evidence="3 4">AM17-48</strain>
    </source>
</reference>
<feature type="chain" id="PRO_5044080806" evidence="1">
    <location>
        <begin position="22"/>
        <end position="170"/>
    </location>
</feature>
<dbReference type="Gene3D" id="2.40.128.270">
    <property type="match status" value="1"/>
</dbReference>
<protein>
    <submittedName>
        <fullName evidence="3">DUF4847 domain-containing protein</fullName>
    </submittedName>
    <submittedName>
        <fullName evidence="2">DUF4847 family protein</fullName>
    </submittedName>
</protein>
<comment type="caution">
    <text evidence="3">The sequence shown here is derived from an EMBL/GenBank/DDBJ whole genome shotgun (WGS) entry which is preliminary data.</text>
</comment>
<evidence type="ECO:0000256" key="1">
    <source>
        <dbReference type="SAM" id="SignalP"/>
    </source>
</evidence>
<dbReference type="InterPro" id="IPR032316">
    <property type="entry name" value="DUF4847"/>
</dbReference>
<dbReference type="PROSITE" id="PS51257">
    <property type="entry name" value="PROKAR_LIPOPROTEIN"/>
    <property type="match status" value="1"/>
</dbReference>
<evidence type="ECO:0000313" key="4">
    <source>
        <dbReference type="Proteomes" id="UP000283329"/>
    </source>
</evidence>
<dbReference type="RefSeq" id="WP_115485031.1">
    <property type="nucleotide sequence ID" value="NZ_BAABYV010000001.1"/>
</dbReference>
<reference evidence="2" key="2">
    <citation type="submission" date="2022-10" db="EMBL/GenBank/DDBJ databases">
        <title>Human gut microbiome strain richness.</title>
        <authorList>
            <person name="Chen-Liaw A."/>
        </authorList>
    </citation>
    <scope>NUCLEOTIDE SEQUENCE</scope>
    <source>
        <strain evidence="2">RTP21484st1_H8_RTP21484_190118</strain>
    </source>
</reference>
<organism evidence="3 4">
    <name type="scientific">Bacteroides ovatus</name>
    <dbReference type="NCBI Taxonomy" id="28116"/>
    <lineage>
        <taxon>Bacteria</taxon>
        <taxon>Pseudomonadati</taxon>
        <taxon>Bacteroidota</taxon>
        <taxon>Bacteroidia</taxon>
        <taxon>Bacteroidales</taxon>
        <taxon>Bacteroidaceae</taxon>
        <taxon>Bacteroides</taxon>
    </lineage>
</organism>
<dbReference type="Proteomes" id="UP001215078">
    <property type="component" value="Unassembled WGS sequence"/>
</dbReference>